<evidence type="ECO:0000259" key="2">
    <source>
        <dbReference type="Pfam" id="PF12867"/>
    </source>
</evidence>
<organism evidence="3 4">
    <name type="scientific">Paracidobacterium acidisoli</name>
    <dbReference type="NCBI Taxonomy" id="2303751"/>
    <lineage>
        <taxon>Bacteria</taxon>
        <taxon>Pseudomonadati</taxon>
        <taxon>Acidobacteriota</taxon>
        <taxon>Terriglobia</taxon>
        <taxon>Terriglobales</taxon>
        <taxon>Acidobacteriaceae</taxon>
        <taxon>Paracidobacterium</taxon>
    </lineage>
</organism>
<evidence type="ECO:0000256" key="1">
    <source>
        <dbReference type="SAM" id="MobiDB-lite"/>
    </source>
</evidence>
<dbReference type="Pfam" id="PF12867">
    <property type="entry name" value="DinB_2"/>
    <property type="match status" value="1"/>
</dbReference>
<feature type="domain" description="DinB-like" evidence="2">
    <location>
        <begin position="70"/>
        <end position="203"/>
    </location>
</feature>
<feature type="compositionally biased region" description="Pro residues" evidence="1">
    <location>
        <begin position="30"/>
        <end position="42"/>
    </location>
</feature>
<evidence type="ECO:0000313" key="4">
    <source>
        <dbReference type="Proteomes" id="UP000264702"/>
    </source>
</evidence>
<evidence type="ECO:0000313" key="3">
    <source>
        <dbReference type="EMBL" id="RFU16764.1"/>
    </source>
</evidence>
<dbReference type="AlphaFoldDB" id="A0A372IPF4"/>
<dbReference type="InterPro" id="IPR024775">
    <property type="entry name" value="DinB-like"/>
</dbReference>
<reference evidence="3 4" key="1">
    <citation type="submission" date="2018-08" db="EMBL/GenBank/DDBJ databases">
        <title>Acidipila sp. 4G-K13, an acidobacterium isolated from forest soil.</title>
        <authorList>
            <person name="Gao Z.-H."/>
            <person name="Qiu L.-H."/>
        </authorList>
    </citation>
    <scope>NUCLEOTIDE SEQUENCE [LARGE SCALE GENOMIC DNA]</scope>
    <source>
        <strain evidence="3 4">4G-K13</strain>
    </source>
</reference>
<dbReference type="SUPFAM" id="SSF109854">
    <property type="entry name" value="DinB/YfiT-like putative metalloenzymes"/>
    <property type="match status" value="1"/>
</dbReference>
<protein>
    <submittedName>
        <fullName evidence="3">DinB family protein</fullName>
    </submittedName>
</protein>
<gene>
    <name evidence="3" type="ORF">D0Y96_08415</name>
</gene>
<dbReference type="Proteomes" id="UP000264702">
    <property type="component" value="Unassembled WGS sequence"/>
</dbReference>
<feature type="compositionally biased region" description="Basic and acidic residues" evidence="1">
    <location>
        <begin position="12"/>
        <end position="23"/>
    </location>
</feature>
<dbReference type="EMBL" id="QVQT01000003">
    <property type="protein sequence ID" value="RFU16764.1"/>
    <property type="molecule type" value="Genomic_DNA"/>
</dbReference>
<dbReference type="Gene3D" id="1.20.120.450">
    <property type="entry name" value="dinb family like domain"/>
    <property type="match status" value="1"/>
</dbReference>
<dbReference type="InterPro" id="IPR034660">
    <property type="entry name" value="DinB/YfiT-like"/>
</dbReference>
<name>A0A372IPF4_9BACT</name>
<accession>A0A372IPF4</accession>
<comment type="caution">
    <text evidence="3">The sequence shown here is derived from an EMBL/GenBank/DDBJ whole genome shotgun (WGS) entry which is preliminary data.</text>
</comment>
<keyword evidence="4" id="KW-1185">Reference proteome</keyword>
<feature type="region of interest" description="Disordered" evidence="1">
    <location>
        <begin position="1"/>
        <end position="42"/>
    </location>
</feature>
<sequence>MDRHPAFVKGTGMKETEDREQQAERTAPSLRPPQQPRVPGRPVPAWFERKFAFTFPVEQYPNLCVRLLGAPVRLEELLHSASASALTAKPEGKWSAQEHAGHLPDMEPLWLARVEDFLSGSGTLTVADLANRKTHEAGHNDHPPAEILAAFRAARLRLLDRVEALDPARFSASLLHPRLQQPMRLVDHLYFIAEHDDHHLAHIFELIRP</sequence>
<proteinExistence type="predicted"/>